<gene>
    <name evidence="1" type="ORF">LSAA_12803</name>
</gene>
<dbReference type="EMBL" id="HG994586">
    <property type="protein sequence ID" value="CAF3005702.1"/>
    <property type="molecule type" value="Genomic_DNA"/>
</dbReference>
<name>A0A7R8D853_LEPSM</name>
<reference evidence="1" key="1">
    <citation type="submission" date="2021-02" db="EMBL/GenBank/DDBJ databases">
        <authorList>
            <person name="Bekaert M."/>
        </authorList>
    </citation>
    <scope>NUCLEOTIDE SEQUENCE</scope>
    <source>
        <strain evidence="1">IoA-00</strain>
    </source>
</reference>
<keyword evidence="2" id="KW-1185">Reference proteome</keyword>
<proteinExistence type="predicted"/>
<evidence type="ECO:0000313" key="1">
    <source>
        <dbReference type="EMBL" id="CAF3005702.1"/>
    </source>
</evidence>
<accession>A0A7R8D853</accession>
<evidence type="ECO:0000313" key="2">
    <source>
        <dbReference type="Proteomes" id="UP000675881"/>
    </source>
</evidence>
<dbReference type="Proteomes" id="UP000675881">
    <property type="component" value="Chromosome 7"/>
</dbReference>
<organism evidence="1 2">
    <name type="scientific">Lepeophtheirus salmonis</name>
    <name type="common">Salmon louse</name>
    <name type="synonym">Caligus salmonis</name>
    <dbReference type="NCBI Taxonomy" id="72036"/>
    <lineage>
        <taxon>Eukaryota</taxon>
        <taxon>Metazoa</taxon>
        <taxon>Ecdysozoa</taxon>
        <taxon>Arthropoda</taxon>
        <taxon>Crustacea</taxon>
        <taxon>Multicrustacea</taxon>
        <taxon>Hexanauplia</taxon>
        <taxon>Copepoda</taxon>
        <taxon>Siphonostomatoida</taxon>
        <taxon>Caligidae</taxon>
        <taxon>Lepeophtheirus</taxon>
    </lineage>
</organism>
<dbReference type="AlphaFoldDB" id="A0A7R8D853"/>
<sequence>MGYETLFGSSPHQFMCVSIHFLKVLREGTTAAVEVCEDEAIRDLLSKMEDLSCIFTVQIYSARANSSVHVLKFGAYRSFKEKAVDIEIQPLNHSHEVRSAIFTNMLEGQEYLFSVNILINIKENNSNSLKIQIRLYFTYIE</sequence>
<dbReference type="OrthoDB" id="10412064at2759"/>
<protein>
    <submittedName>
        <fullName evidence="1">(salmon louse) hypothetical protein</fullName>
    </submittedName>
</protein>